<dbReference type="Gene3D" id="1.25.40.10">
    <property type="entry name" value="Tetratricopeptide repeat domain"/>
    <property type="match status" value="1"/>
</dbReference>
<keyword evidence="2" id="KW-1185">Reference proteome</keyword>
<evidence type="ECO:0000313" key="1">
    <source>
        <dbReference type="EMBL" id="SPT70458.1"/>
    </source>
</evidence>
<dbReference type="SUPFAM" id="SSF81901">
    <property type="entry name" value="HCP-like"/>
    <property type="match status" value="1"/>
</dbReference>
<dbReference type="InterPro" id="IPR011990">
    <property type="entry name" value="TPR-like_helical_dom_sf"/>
</dbReference>
<dbReference type="AlphaFoldDB" id="A0A2X0VLU4"/>
<evidence type="ECO:0000313" key="2">
    <source>
        <dbReference type="Proteomes" id="UP000250086"/>
    </source>
</evidence>
<protein>
    <submittedName>
        <fullName evidence="1">Beta-lactamase hcpC</fullName>
        <ecNumber evidence="1">3.5.2.6</ecNumber>
    </submittedName>
</protein>
<sequence length="231" mass="26692">MHACYLGDDYSCFLAGNLCMEDESIMARIGRAKEMYKTGCSYDNKDSCRLLGEMIMARQGYDFDDNKAIEFYHKGCELGDWQSCDKVIDVCFEYECEDFQAVLHSYAPRSCDLVSLRSCDFINANPELFNQKCLKDKKALMIDRGLFVPDSYNAYLRSLISVSCFFYTDATSTALNLYLPITFRAIFKAIFAKRYKLIICNAYSPDRPYRKKHITLAQRVKLRSSLQYPTL</sequence>
<gene>
    <name evidence="1" type="primary">hcpC_1</name>
    <name evidence="1" type="ORF">NCTC13093_01873</name>
</gene>
<name>A0A2X0VLU4_9GAMM</name>
<keyword evidence="1" id="KW-0378">Hydrolase</keyword>
<dbReference type="EMBL" id="UAPV01000001">
    <property type="protein sequence ID" value="SPT70458.1"/>
    <property type="molecule type" value="Genomic_DNA"/>
</dbReference>
<dbReference type="Proteomes" id="UP000250086">
    <property type="component" value="Unassembled WGS sequence"/>
</dbReference>
<dbReference type="GO" id="GO:0008800">
    <property type="term" value="F:beta-lactamase activity"/>
    <property type="evidence" value="ECO:0007669"/>
    <property type="project" value="UniProtKB-EC"/>
</dbReference>
<accession>A0A2X0VLU4</accession>
<proteinExistence type="predicted"/>
<reference evidence="1 2" key="1">
    <citation type="submission" date="2018-06" db="EMBL/GenBank/DDBJ databases">
        <authorList>
            <consortium name="Pathogen Informatics"/>
            <person name="Doyle S."/>
        </authorList>
    </citation>
    <scope>NUCLEOTIDE SEQUENCE [LARGE SCALE GENOMIC DNA]</scope>
    <source>
        <strain evidence="1 2">NCTC13093</strain>
    </source>
</reference>
<dbReference type="RefSeq" id="WP_113744525.1">
    <property type="nucleotide sequence ID" value="NZ_UAPV01000001.1"/>
</dbReference>
<organism evidence="1 2">
    <name type="scientific">Anaerobiospirillum thomasii</name>
    <dbReference type="NCBI Taxonomy" id="179995"/>
    <lineage>
        <taxon>Bacteria</taxon>
        <taxon>Pseudomonadati</taxon>
        <taxon>Pseudomonadota</taxon>
        <taxon>Gammaproteobacteria</taxon>
        <taxon>Aeromonadales</taxon>
        <taxon>Succinivibrionaceae</taxon>
        <taxon>Anaerobiospirillum</taxon>
    </lineage>
</organism>
<dbReference type="EC" id="3.5.2.6" evidence="1"/>